<dbReference type="RefSeq" id="WP_054428379.1">
    <property type="nucleotide sequence ID" value="NZ_CADIJR010000003.1"/>
</dbReference>
<comment type="similarity">
    <text evidence="1">Belongs to the UPF0065 (bug) family.</text>
</comment>
<organism evidence="3 4">
    <name type="scientific">Achromobacter insuavis</name>
    <dbReference type="NCBI Taxonomy" id="1287735"/>
    <lineage>
        <taxon>Bacteria</taxon>
        <taxon>Pseudomonadati</taxon>
        <taxon>Pseudomonadota</taxon>
        <taxon>Betaproteobacteria</taxon>
        <taxon>Burkholderiales</taxon>
        <taxon>Alcaligenaceae</taxon>
        <taxon>Achromobacter</taxon>
    </lineage>
</organism>
<feature type="signal peptide" evidence="2">
    <location>
        <begin position="1"/>
        <end position="27"/>
    </location>
</feature>
<dbReference type="CDD" id="cd13578">
    <property type="entry name" value="PBP2_Bug27"/>
    <property type="match status" value="1"/>
</dbReference>
<dbReference type="InterPro" id="IPR005064">
    <property type="entry name" value="BUG"/>
</dbReference>
<protein>
    <submittedName>
        <fullName evidence="3">Uncharacterized protein</fullName>
    </submittedName>
</protein>
<evidence type="ECO:0000313" key="3">
    <source>
        <dbReference type="EMBL" id="CAB3630195.1"/>
    </source>
</evidence>
<keyword evidence="4" id="KW-1185">Reference proteome</keyword>
<dbReference type="Gene3D" id="3.40.190.150">
    <property type="entry name" value="Bordetella uptake gene, domain 1"/>
    <property type="match status" value="1"/>
</dbReference>
<dbReference type="GeneID" id="92896517"/>
<gene>
    <name evidence="3" type="ORF">LMG26845_00673</name>
</gene>
<proteinExistence type="inferred from homology"/>
<evidence type="ECO:0000313" key="4">
    <source>
        <dbReference type="Proteomes" id="UP000507979"/>
    </source>
</evidence>
<dbReference type="Proteomes" id="UP000507979">
    <property type="component" value="Unassembled WGS sequence"/>
</dbReference>
<dbReference type="EMBL" id="CADIJR010000003">
    <property type="protein sequence ID" value="CAB3630195.1"/>
    <property type="molecule type" value="Genomic_DNA"/>
</dbReference>
<evidence type="ECO:0000256" key="2">
    <source>
        <dbReference type="SAM" id="SignalP"/>
    </source>
</evidence>
<dbReference type="Gene3D" id="3.40.190.10">
    <property type="entry name" value="Periplasmic binding protein-like II"/>
    <property type="match status" value="1"/>
</dbReference>
<evidence type="ECO:0000256" key="1">
    <source>
        <dbReference type="ARBA" id="ARBA00006987"/>
    </source>
</evidence>
<name>A0A6J4ZKW9_9BURK</name>
<accession>A0A6J4ZKW9</accession>
<dbReference type="AlphaFoldDB" id="A0A6J4ZKW9"/>
<keyword evidence="2" id="KW-0732">Signal</keyword>
<dbReference type="PIRSF" id="PIRSF017082">
    <property type="entry name" value="YflP"/>
    <property type="match status" value="1"/>
</dbReference>
<dbReference type="SUPFAM" id="SSF53850">
    <property type="entry name" value="Periplasmic binding protein-like II"/>
    <property type="match status" value="1"/>
</dbReference>
<sequence>MNHAINKMATRMAAIALAALSATSALAAEYPSKPIRMIVPFAAGGPTDTLARSLAEAMTEQLGQKVIVENKPGVGGNVGTAQFARMSPDGYAVLLVTNGPLVANQMMFKNLGFDPKKDLDPVSFVAYLPNMVAVHPSVPAKTIKELIALLKANPDKYSFASGGDGTSTHFAGELMKSMAGVKMTHIPYKGDGASMPDVVGGQVPIVFGSIFATKRFVDGGMLRGLAVTSLDRVPSMPEMPTVAESGLPGYDLTAWYGVVVPAGTPKPIINKLSQTIARVVASPDFRARVEGMSGIPKSTTPEEFAAFMESERPKWKKLIEESGIKIN</sequence>
<dbReference type="InterPro" id="IPR042100">
    <property type="entry name" value="Bug_dom1"/>
</dbReference>
<dbReference type="PANTHER" id="PTHR42928:SF5">
    <property type="entry name" value="BLR1237 PROTEIN"/>
    <property type="match status" value="1"/>
</dbReference>
<reference evidence="3 4" key="1">
    <citation type="submission" date="2020-04" db="EMBL/GenBank/DDBJ databases">
        <authorList>
            <person name="De Canck E."/>
        </authorList>
    </citation>
    <scope>NUCLEOTIDE SEQUENCE [LARGE SCALE GENOMIC DNA]</scope>
    <source>
        <strain evidence="3 4">LMG 26845</strain>
    </source>
</reference>
<feature type="chain" id="PRO_5026909871" evidence="2">
    <location>
        <begin position="28"/>
        <end position="327"/>
    </location>
</feature>
<dbReference type="Pfam" id="PF03401">
    <property type="entry name" value="TctC"/>
    <property type="match status" value="1"/>
</dbReference>
<dbReference type="PANTHER" id="PTHR42928">
    <property type="entry name" value="TRICARBOXYLATE-BINDING PROTEIN"/>
    <property type="match status" value="1"/>
</dbReference>